<accession>A0A0F9VRT2</accession>
<sequence length="45" mass="4874">MIVQTDLESSEIAVLKTAVELLTAAGYTLTARLLRNVLLKMGLNV</sequence>
<protein>
    <submittedName>
        <fullName evidence="1">Uncharacterized protein</fullName>
    </submittedName>
</protein>
<name>A0A0F9VRT2_9ZZZZ</name>
<proteinExistence type="predicted"/>
<dbReference type="EMBL" id="LAZR01000448">
    <property type="protein sequence ID" value="KKN68473.1"/>
    <property type="molecule type" value="Genomic_DNA"/>
</dbReference>
<comment type="caution">
    <text evidence="1">The sequence shown here is derived from an EMBL/GenBank/DDBJ whole genome shotgun (WGS) entry which is preliminary data.</text>
</comment>
<evidence type="ECO:0000313" key="1">
    <source>
        <dbReference type="EMBL" id="KKN68473.1"/>
    </source>
</evidence>
<gene>
    <name evidence="1" type="ORF">LCGC14_0451090</name>
</gene>
<dbReference type="AlphaFoldDB" id="A0A0F9VRT2"/>
<organism evidence="1">
    <name type="scientific">marine sediment metagenome</name>
    <dbReference type="NCBI Taxonomy" id="412755"/>
    <lineage>
        <taxon>unclassified sequences</taxon>
        <taxon>metagenomes</taxon>
        <taxon>ecological metagenomes</taxon>
    </lineage>
</organism>
<reference evidence="1" key="1">
    <citation type="journal article" date="2015" name="Nature">
        <title>Complex archaea that bridge the gap between prokaryotes and eukaryotes.</title>
        <authorList>
            <person name="Spang A."/>
            <person name="Saw J.H."/>
            <person name="Jorgensen S.L."/>
            <person name="Zaremba-Niedzwiedzka K."/>
            <person name="Martijn J."/>
            <person name="Lind A.E."/>
            <person name="van Eijk R."/>
            <person name="Schleper C."/>
            <person name="Guy L."/>
            <person name="Ettema T.J."/>
        </authorList>
    </citation>
    <scope>NUCLEOTIDE SEQUENCE</scope>
</reference>